<evidence type="ECO:0000256" key="12">
    <source>
        <dbReference type="ARBA" id="ARBA00049406"/>
    </source>
</evidence>
<evidence type="ECO:0000256" key="6">
    <source>
        <dbReference type="ARBA" id="ARBA00022485"/>
    </source>
</evidence>
<evidence type="ECO:0000256" key="4">
    <source>
        <dbReference type="ARBA" id="ARBA00012093"/>
    </source>
</evidence>
<keyword evidence="5" id="KW-0312">Gluconeogenesis</keyword>
<name>K8ZQG2_9ENTE</name>
<comment type="pathway">
    <text evidence="2">Carbohydrate biosynthesis; gluconeogenesis.</text>
</comment>
<dbReference type="EC" id="4.3.1.17" evidence="4"/>
<evidence type="ECO:0000256" key="7">
    <source>
        <dbReference type="ARBA" id="ARBA00022723"/>
    </source>
</evidence>
<evidence type="ECO:0000256" key="5">
    <source>
        <dbReference type="ARBA" id="ARBA00022432"/>
    </source>
</evidence>
<keyword evidence="9" id="KW-0411">Iron-sulfur</keyword>
<dbReference type="EMBL" id="AMYT01000008">
    <property type="protein sequence ID" value="EKU27816.1"/>
    <property type="molecule type" value="Genomic_DNA"/>
</dbReference>
<dbReference type="RefSeq" id="WP_009488555.1">
    <property type="nucleotide sequence ID" value="NZ_AMYT01000008.1"/>
</dbReference>
<dbReference type="PANTHER" id="PTHR30182:SF12">
    <property type="entry name" value="L-SERINE DEHYDRATASE, BETA CHAIN-RELATED"/>
    <property type="match status" value="1"/>
</dbReference>
<accession>K8ZQG2</accession>
<dbReference type="InterPro" id="IPR005131">
    <property type="entry name" value="Ser_deHydtase_bsu"/>
</dbReference>
<dbReference type="InterPro" id="IPR051318">
    <property type="entry name" value="Fe-S_L-Ser"/>
</dbReference>
<comment type="catalytic activity">
    <reaction evidence="12">
        <text>L-serine = pyruvate + NH4(+)</text>
        <dbReference type="Rhea" id="RHEA:19169"/>
        <dbReference type="ChEBI" id="CHEBI:15361"/>
        <dbReference type="ChEBI" id="CHEBI:28938"/>
        <dbReference type="ChEBI" id="CHEBI:33384"/>
        <dbReference type="EC" id="4.3.1.17"/>
    </reaction>
</comment>
<keyword evidence="10 14" id="KW-0456">Lyase</keyword>
<organism evidence="14 15">
    <name type="scientific">Catellicoccus marimammalium M35/04/3</name>
    <dbReference type="NCBI Taxonomy" id="1234409"/>
    <lineage>
        <taxon>Bacteria</taxon>
        <taxon>Bacillati</taxon>
        <taxon>Bacillota</taxon>
        <taxon>Bacilli</taxon>
        <taxon>Lactobacillales</taxon>
        <taxon>Enterococcaceae</taxon>
        <taxon>Catellicoccus</taxon>
    </lineage>
</organism>
<evidence type="ECO:0000256" key="10">
    <source>
        <dbReference type="ARBA" id="ARBA00023239"/>
    </source>
</evidence>
<dbReference type="eggNOG" id="COG1760">
    <property type="taxonomic scope" value="Bacteria"/>
</dbReference>
<dbReference type="GO" id="GO:0006094">
    <property type="term" value="P:gluconeogenesis"/>
    <property type="evidence" value="ECO:0007669"/>
    <property type="project" value="UniProtKB-KW"/>
</dbReference>
<evidence type="ECO:0000256" key="1">
    <source>
        <dbReference type="ARBA" id="ARBA00001966"/>
    </source>
</evidence>
<dbReference type="InterPro" id="IPR029009">
    <property type="entry name" value="ASB_dom_sf"/>
</dbReference>
<dbReference type="Pfam" id="PF03315">
    <property type="entry name" value="SDH_beta"/>
    <property type="match status" value="1"/>
</dbReference>
<proteinExistence type="inferred from homology"/>
<evidence type="ECO:0000313" key="15">
    <source>
        <dbReference type="Proteomes" id="UP000016057"/>
    </source>
</evidence>
<dbReference type="AlphaFoldDB" id="K8ZQG2"/>
<feature type="domain" description="Serine dehydratase beta chain" evidence="13">
    <location>
        <begin position="10"/>
        <end position="135"/>
    </location>
</feature>
<comment type="caution">
    <text evidence="14">The sequence shown here is derived from an EMBL/GenBank/DDBJ whole genome shotgun (WGS) entry which is preliminary data.</text>
</comment>
<evidence type="ECO:0000256" key="8">
    <source>
        <dbReference type="ARBA" id="ARBA00023004"/>
    </source>
</evidence>
<keyword evidence="8" id="KW-0408">Iron</keyword>
<reference evidence="14 15" key="1">
    <citation type="journal article" date="2013" name="Genome Announc.">
        <title>Draft Genome Sequence of Catellicoccus marimammalium, a Novel Species Commonly Found in Gull Feces.</title>
        <authorList>
            <person name="Weigand M.R."/>
            <person name="Ryu H."/>
            <person name="Bozcek L."/>
            <person name="Konstantinidis K.T."/>
            <person name="Santo Domingo J.W."/>
        </authorList>
    </citation>
    <scope>NUCLEOTIDE SEQUENCE [LARGE SCALE GENOMIC DNA]</scope>
    <source>
        <strain evidence="14 15">M35/04/3</strain>
    </source>
</reference>
<comment type="cofactor">
    <cofactor evidence="1">
        <name>[4Fe-4S] cluster</name>
        <dbReference type="ChEBI" id="CHEBI:49883"/>
    </cofactor>
</comment>
<dbReference type="SUPFAM" id="SSF143548">
    <property type="entry name" value="Serine metabolism enzymes domain"/>
    <property type="match status" value="1"/>
</dbReference>
<comment type="similarity">
    <text evidence="3">Belongs to the iron-sulfur dependent L-serine dehydratase family.</text>
</comment>
<evidence type="ECO:0000256" key="3">
    <source>
        <dbReference type="ARBA" id="ARBA00008636"/>
    </source>
</evidence>
<dbReference type="GO" id="GO:0003941">
    <property type="term" value="F:L-serine ammonia-lyase activity"/>
    <property type="evidence" value="ECO:0007669"/>
    <property type="project" value="UniProtKB-EC"/>
</dbReference>
<evidence type="ECO:0000256" key="9">
    <source>
        <dbReference type="ARBA" id="ARBA00023014"/>
    </source>
</evidence>
<keyword evidence="6" id="KW-0004">4Fe-4S</keyword>
<dbReference type="Proteomes" id="UP000016057">
    <property type="component" value="Unassembled WGS sequence"/>
</dbReference>
<dbReference type="GO" id="GO:0046872">
    <property type="term" value="F:metal ion binding"/>
    <property type="evidence" value="ECO:0007669"/>
    <property type="project" value="UniProtKB-KW"/>
</dbReference>
<gene>
    <name evidence="14" type="ORF">C683_0281</name>
</gene>
<dbReference type="GO" id="GO:0051539">
    <property type="term" value="F:4 iron, 4 sulfur cluster binding"/>
    <property type="evidence" value="ECO:0007669"/>
    <property type="project" value="UniProtKB-KW"/>
</dbReference>
<evidence type="ECO:0000259" key="13">
    <source>
        <dbReference type="Pfam" id="PF03315"/>
    </source>
</evidence>
<dbReference type="Gene3D" id="3.30.1330.90">
    <property type="entry name" value="D-3-phosphoglycerate dehydrogenase, domain 3"/>
    <property type="match status" value="1"/>
</dbReference>
<protein>
    <recommendedName>
        <fullName evidence="4">L-serine ammonia-lyase</fullName>
        <ecNumber evidence="4">4.3.1.17</ecNumber>
    </recommendedName>
    <alternativeName>
        <fullName evidence="11">L-serine deaminase</fullName>
    </alternativeName>
</protein>
<dbReference type="STRING" id="1234409.C683_0281"/>
<evidence type="ECO:0000256" key="11">
    <source>
        <dbReference type="ARBA" id="ARBA00041766"/>
    </source>
</evidence>
<dbReference type="PANTHER" id="PTHR30182">
    <property type="entry name" value="L-SERINE DEHYDRATASE"/>
    <property type="match status" value="1"/>
</dbReference>
<evidence type="ECO:0000256" key="2">
    <source>
        <dbReference type="ARBA" id="ARBA00004742"/>
    </source>
</evidence>
<keyword evidence="7" id="KW-0479">Metal-binding</keyword>
<dbReference type="PATRIC" id="fig|1234409.3.peg.252"/>
<evidence type="ECO:0000313" key="14">
    <source>
        <dbReference type="EMBL" id="EKU27816.1"/>
    </source>
</evidence>
<sequence>MTKKRFNYNSCFDIIGPIMVGPSSSHTAGVCAIGRAIFQLFGKMPQKVRVTYYESFAQTHQGHGTDYAMIAGLMGMKAADNRVSQALDLAREAGMEFEFIESKEPSPCQHANTAVVEVSDEESTLTVTGVSIGGGAMEIRFIDDQGLRIEPCYTTNLVVLKSHLPVYKEKVDEICDVLGVTIDSFQSAAMDGRYLTLLNTDRQLTSLEVEALFDRLHVDKAIRLG</sequence>
<dbReference type="OrthoDB" id="9813137at2"/>
<keyword evidence="15" id="KW-1185">Reference proteome</keyword>